<keyword evidence="2 7" id="KW-0479">Metal-binding</keyword>
<comment type="caution">
    <text evidence="8">The sequence shown here is derived from an EMBL/GenBank/DDBJ whole genome shotgun (WGS) entry which is preliminary data.</text>
</comment>
<dbReference type="Gene3D" id="3.40.440.10">
    <property type="entry name" value="Adenylosuccinate Synthetase, subunit A, domain 1"/>
    <property type="match status" value="1"/>
</dbReference>
<feature type="binding site" description="in other chain" evidence="7">
    <location>
        <begin position="13"/>
        <end position="16"/>
    </location>
    <ligand>
        <name>IMP</name>
        <dbReference type="ChEBI" id="CHEBI:58053"/>
        <note>ligand shared between dimeric partners</note>
    </ligand>
</feature>
<dbReference type="EMBL" id="JAAOIW010000002">
    <property type="protein sequence ID" value="NHN29723.1"/>
    <property type="molecule type" value="Genomic_DNA"/>
</dbReference>
<dbReference type="Proteomes" id="UP001165962">
    <property type="component" value="Unassembled WGS sequence"/>
</dbReference>
<feature type="active site" description="Proton acceptor" evidence="7">
    <location>
        <position position="13"/>
    </location>
</feature>
<comment type="similarity">
    <text evidence="7">Belongs to the adenylosuccinate synthetase family.</text>
</comment>
<feature type="binding site" description="in other chain" evidence="7">
    <location>
        <position position="305"/>
    </location>
    <ligand>
        <name>IMP</name>
        <dbReference type="ChEBI" id="CHEBI:58053"/>
        <note>ligand shared between dimeric partners</note>
    </ligand>
</feature>
<dbReference type="InterPro" id="IPR027417">
    <property type="entry name" value="P-loop_NTPase"/>
</dbReference>
<dbReference type="Gene3D" id="1.10.300.10">
    <property type="entry name" value="Adenylosuccinate Synthetase, subunit A, domain 2"/>
    <property type="match status" value="1"/>
</dbReference>
<keyword evidence="7" id="KW-0963">Cytoplasm</keyword>
<dbReference type="SUPFAM" id="SSF52540">
    <property type="entry name" value="P-loop containing nucleoside triphosphate hydrolases"/>
    <property type="match status" value="1"/>
</dbReference>
<feature type="binding site" description="in other chain" evidence="7">
    <location>
        <begin position="38"/>
        <end position="41"/>
    </location>
    <ligand>
        <name>IMP</name>
        <dbReference type="ChEBI" id="CHEBI:58053"/>
        <note>ligand shared between dimeric partners</note>
    </ligand>
</feature>
<feature type="binding site" evidence="7">
    <location>
        <position position="13"/>
    </location>
    <ligand>
        <name>Mg(2+)</name>
        <dbReference type="ChEBI" id="CHEBI:18420"/>
    </ligand>
</feature>
<dbReference type="HAMAP" id="MF_00011">
    <property type="entry name" value="Adenylosucc_synth"/>
    <property type="match status" value="1"/>
</dbReference>
<feature type="binding site" evidence="7">
    <location>
        <begin position="333"/>
        <end position="335"/>
    </location>
    <ligand>
        <name>GTP</name>
        <dbReference type="ChEBI" id="CHEBI:37565"/>
    </ligand>
</feature>
<feature type="binding site" evidence="7">
    <location>
        <begin position="12"/>
        <end position="18"/>
    </location>
    <ligand>
        <name>GTP</name>
        <dbReference type="ChEBI" id="CHEBI:37565"/>
    </ligand>
</feature>
<dbReference type="RefSeq" id="WP_166147948.1">
    <property type="nucleotide sequence ID" value="NZ_JAAOIW010000002.1"/>
</dbReference>
<feature type="binding site" description="in other chain" evidence="7">
    <location>
        <position position="128"/>
    </location>
    <ligand>
        <name>IMP</name>
        <dbReference type="ChEBI" id="CHEBI:58053"/>
        <note>ligand shared between dimeric partners</note>
    </ligand>
</feature>
<comment type="caution">
    <text evidence="7">Lacks conserved residue(s) required for the propagation of feature annotation.</text>
</comment>
<comment type="subcellular location">
    <subcellularLocation>
        <location evidence="7">Cytoplasm</location>
    </subcellularLocation>
</comment>
<evidence type="ECO:0000256" key="1">
    <source>
        <dbReference type="ARBA" id="ARBA00022598"/>
    </source>
</evidence>
<comment type="catalytic activity">
    <reaction evidence="7">
        <text>IMP + L-aspartate + GTP = N(6)-(1,2-dicarboxyethyl)-AMP + GDP + phosphate + 2 H(+)</text>
        <dbReference type="Rhea" id="RHEA:15753"/>
        <dbReference type="ChEBI" id="CHEBI:15378"/>
        <dbReference type="ChEBI" id="CHEBI:29991"/>
        <dbReference type="ChEBI" id="CHEBI:37565"/>
        <dbReference type="ChEBI" id="CHEBI:43474"/>
        <dbReference type="ChEBI" id="CHEBI:57567"/>
        <dbReference type="ChEBI" id="CHEBI:58053"/>
        <dbReference type="ChEBI" id="CHEBI:58189"/>
        <dbReference type="EC" id="6.3.4.4"/>
    </reaction>
</comment>
<dbReference type="InterPro" id="IPR042110">
    <property type="entry name" value="Adenylosuccinate_synth_dom2"/>
</dbReference>
<evidence type="ECO:0000256" key="2">
    <source>
        <dbReference type="ARBA" id="ARBA00022723"/>
    </source>
</evidence>
<dbReference type="PANTHER" id="PTHR11846">
    <property type="entry name" value="ADENYLOSUCCINATE SYNTHETASE"/>
    <property type="match status" value="1"/>
</dbReference>
<evidence type="ECO:0000256" key="6">
    <source>
        <dbReference type="ARBA" id="ARBA00023134"/>
    </source>
</evidence>
<dbReference type="NCBIfam" id="NF002223">
    <property type="entry name" value="PRK01117.1"/>
    <property type="match status" value="1"/>
</dbReference>
<keyword evidence="1 7" id="KW-0436">Ligase</keyword>
<evidence type="ECO:0000256" key="7">
    <source>
        <dbReference type="HAMAP-Rule" id="MF_00011"/>
    </source>
</evidence>
<dbReference type="NCBIfam" id="TIGR00184">
    <property type="entry name" value="purA"/>
    <property type="match status" value="1"/>
</dbReference>
<dbReference type="Pfam" id="PF00709">
    <property type="entry name" value="Adenylsucc_synt"/>
    <property type="match status" value="1"/>
</dbReference>
<keyword evidence="9" id="KW-1185">Reference proteome</keyword>
<evidence type="ECO:0000313" key="8">
    <source>
        <dbReference type="EMBL" id="NHN29723.1"/>
    </source>
</evidence>
<accession>A0ABX0J172</accession>
<dbReference type="InterPro" id="IPR042111">
    <property type="entry name" value="Adenylosuccinate_synth_dom3"/>
</dbReference>
<name>A0ABX0J172_9BACL</name>
<comment type="cofactor">
    <cofactor evidence="7">
        <name>Mg(2+)</name>
        <dbReference type="ChEBI" id="CHEBI:18420"/>
    </cofactor>
    <text evidence="7">Binds 1 Mg(2+) ion per subunit.</text>
</comment>
<comment type="function">
    <text evidence="7">Plays an important role in the de novo pathway of purine nucleotide biosynthesis. Catalyzes the first committed step in the biosynthesis of AMP from IMP.</text>
</comment>
<feature type="binding site" evidence="7">
    <location>
        <begin position="301"/>
        <end position="307"/>
    </location>
    <ligand>
        <name>substrate</name>
    </ligand>
</feature>
<dbReference type="InterPro" id="IPR042109">
    <property type="entry name" value="Adenylosuccinate_synth_dom1"/>
</dbReference>
<evidence type="ECO:0000256" key="3">
    <source>
        <dbReference type="ARBA" id="ARBA00022741"/>
    </source>
</evidence>
<feature type="active site" description="Proton donor" evidence="7">
    <location>
        <position position="41"/>
    </location>
</feature>
<keyword evidence="6 7" id="KW-0342">GTP-binding</keyword>
<gene>
    <name evidence="7" type="primary">purA</name>
    <name evidence="8" type="ORF">G9U52_07730</name>
</gene>
<reference evidence="8" key="1">
    <citation type="submission" date="2020-03" db="EMBL/GenBank/DDBJ databases">
        <title>Draft sequencing of Paenibacilllus sp. S3N08.</title>
        <authorList>
            <person name="Kim D.-U."/>
        </authorList>
    </citation>
    <scope>NUCLEOTIDE SEQUENCE</scope>
    <source>
        <strain evidence="8">S3N08</strain>
    </source>
</reference>
<evidence type="ECO:0000313" key="9">
    <source>
        <dbReference type="Proteomes" id="UP001165962"/>
    </source>
</evidence>
<dbReference type="PANTHER" id="PTHR11846:SF0">
    <property type="entry name" value="ADENYLOSUCCINATE SYNTHETASE"/>
    <property type="match status" value="1"/>
</dbReference>
<dbReference type="GO" id="GO:0004019">
    <property type="term" value="F:adenylosuccinate synthase activity"/>
    <property type="evidence" value="ECO:0007669"/>
    <property type="project" value="UniProtKB-EC"/>
</dbReference>
<organism evidence="8 9">
    <name type="scientific">Paenibacillus agricola</name>
    <dbReference type="NCBI Taxonomy" id="2716264"/>
    <lineage>
        <taxon>Bacteria</taxon>
        <taxon>Bacillati</taxon>
        <taxon>Bacillota</taxon>
        <taxon>Bacilli</taxon>
        <taxon>Bacillales</taxon>
        <taxon>Paenibacillaceae</taxon>
        <taxon>Paenibacillus</taxon>
    </lineage>
</organism>
<dbReference type="EC" id="6.3.4.4" evidence="7"/>
<sequence length="426" mass="46509">MPVTAIVGANWGDEGKGKLTDALASQSDYVVRYQGGSNAGHTIINHYGKSVLNLLPSGVFDPNVVNVIGPGVALNIADLMKEWHQLLARGIPAPNLAVSERAQVLMPYHIRFDELEEERLGANSFGSTKMGISPFYADKYAKLGIQVAELYDTERLLSRLEASLAAKNVLLQHLYNQPPILAADLLPDILHWAAFLKPFVQDTTTLLNEALAEGKTVLVEGQLGSLRDPDHGIYPFTTSSSTLAGFAAVGAGIPPHQITRVLAVTKAYSSCVGAGPFVMELAGEAAEELRRRGGDAGEFGARTGRPRRVGWFDAVATRYGCLLQGATEVALTNLDVLGYLDEIPICTAYELHGERTMKFPVMEQLRYAQPVIETVPGWKCDISHIRQFTDLPQEAQAYIALLEELIQTPIRFISNGPKREQLMERS</sequence>
<keyword evidence="5 7" id="KW-0460">Magnesium</keyword>
<feature type="binding site" evidence="7">
    <location>
        <position position="40"/>
    </location>
    <ligand>
        <name>Mg(2+)</name>
        <dbReference type="ChEBI" id="CHEBI:18420"/>
    </ligand>
</feature>
<dbReference type="SMART" id="SM00788">
    <property type="entry name" value="Adenylsucc_synt"/>
    <property type="match status" value="1"/>
</dbReference>
<proteinExistence type="inferred from homology"/>
<dbReference type="InterPro" id="IPR001114">
    <property type="entry name" value="Adenylosuccinate_synthetase"/>
</dbReference>
<keyword evidence="3 7" id="KW-0547">Nucleotide-binding</keyword>
<protein>
    <recommendedName>
        <fullName evidence="7">Adenylosuccinate synthetase</fullName>
        <shortName evidence="7">AMPSase</shortName>
        <shortName evidence="7">AdSS</shortName>
        <ecNumber evidence="7">6.3.4.4</ecNumber>
    </recommendedName>
    <alternativeName>
        <fullName evidence="7">IMP--aspartate ligase</fullName>
    </alternativeName>
</protein>
<feature type="binding site" evidence="7">
    <location>
        <begin position="40"/>
        <end position="42"/>
    </location>
    <ligand>
        <name>GTP</name>
        <dbReference type="ChEBI" id="CHEBI:37565"/>
    </ligand>
</feature>
<feature type="binding site" evidence="7">
    <location>
        <begin position="414"/>
        <end position="416"/>
    </location>
    <ligand>
        <name>GTP</name>
        <dbReference type="ChEBI" id="CHEBI:37565"/>
    </ligand>
</feature>
<comment type="pathway">
    <text evidence="7">Purine metabolism; AMP biosynthesis via de novo pathway; AMP from IMP: step 1/2.</text>
</comment>
<keyword evidence="4 7" id="KW-0658">Purine biosynthesis</keyword>
<dbReference type="Gene3D" id="3.90.170.10">
    <property type="entry name" value="Adenylosuccinate Synthetase, subunit A, domain 3"/>
    <property type="match status" value="1"/>
</dbReference>
<evidence type="ECO:0000256" key="5">
    <source>
        <dbReference type="ARBA" id="ARBA00022842"/>
    </source>
</evidence>
<dbReference type="CDD" id="cd03108">
    <property type="entry name" value="AdSS"/>
    <property type="match status" value="1"/>
</dbReference>
<feature type="binding site" evidence="7">
    <location>
        <position position="307"/>
    </location>
    <ligand>
        <name>GTP</name>
        <dbReference type="ChEBI" id="CHEBI:37565"/>
    </ligand>
</feature>
<comment type="subunit">
    <text evidence="7">Homodimer.</text>
</comment>
<feature type="binding site" evidence="7">
    <location>
        <position position="142"/>
    </location>
    <ligand>
        <name>IMP</name>
        <dbReference type="ChEBI" id="CHEBI:58053"/>
        <note>ligand shared between dimeric partners</note>
    </ligand>
</feature>
<feature type="binding site" description="in other chain" evidence="7">
    <location>
        <position position="238"/>
    </location>
    <ligand>
        <name>IMP</name>
        <dbReference type="ChEBI" id="CHEBI:58053"/>
        <note>ligand shared between dimeric partners</note>
    </ligand>
</feature>
<evidence type="ECO:0000256" key="4">
    <source>
        <dbReference type="ARBA" id="ARBA00022755"/>
    </source>
</evidence>